<accession>A0A927C2J6</accession>
<comment type="caution">
    <text evidence="2">The sequence shown here is derived from an EMBL/GenBank/DDBJ whole genome shotgun (WGS) entry which is preliminary data.</text>
</comment>
<dbReference type="Gene3D" id="3.60.15.10">
    <property type="entry name" value="Ribonuclease Z/Hydroxyacylglutathione hydrolase-like"/>
    <property type="match status" value="1"/>
</dbReference>
<reference evidence="2" key="1">
    <citation type="submission" date="2020-09" db="EMBL/GenBank/DDBJ databases">
        <authorList>
            <person name="Yoon J.-W."/>
        </authorList>
    </citation>
    <scope>NUCLEOTIDE SEQUENCE</scope>
    <source>
        <strain evidence="2">KMU-158</strain>
    </source>
</reference>
<dbReference type="SMART" id="SM00849">
    <property type="entry name" value="Lactamase_B"/>
    <property type="match status" value="1"/>
</dbReference>
<dbReference type="EMBL" id="JACXLD010000002">
    <property type="protein sequence ID" value="MBD2858310.1"/>
    <property type="molecule type" value="Genomic_DNA"/>
</dbReference>
<gene>
    <name evidence="2" type="ORF">IB286_04750</name>
</gene>
<dbReference type="SUPFAM" id="SSF56281">
    <property type="entry name" value="Metallo-hydrolase/oxidoreductase"/>
    <property type="match status" value="1"/>
</dbReference>
<evidence type="ECO:0000259" key="1">
    <source>
        <dbReference type="SMART" id="SM00849"/>
    </source>
</evidence>
<evidence type="ECO:0000313" key="2">
    <source>
        <dbReference type="EMBL" id="MBD2858310.1"/>
    </source>
</evidence>
<proteinExistence type="predicted"/>
<dbReference type="PANTHER" id="PTHR47619">
    <property type="entry name" value="METALLO-HYDROLASE YYCJ-RELATED"/>
    <property type="match status" value="1"/>
</dbReference>
<protein>
    <submittedName>
        <fullName evidence="2">MBL fold metallo-hydrolase</fullName>
    </submittedName>
</protein>
<name>A0A927C2J6_9GAMM</name>
<keyword evidence="3" id="KW-1185">Reference proteome</keyword>
<organism evidence="2 3">
    <name type="scientific">Spongiibacter pelagi</name>
    <dbReference type="NCBI Taxonomy" id="2760804"/>
    <lineage>
        <taxon>Bacteria</taxon>
        <taxon>Pseudomonadati</taxon>
        <taxon>Pseudomonadota</taxon>
        <taxon>Gammaproteobacteria</taxon>
        <taxon>Cellvibrionales</taxon>
        <taxon>Spongiibacteraceae</taxon>
        <taxon>Spongiibacter</taxon>
    </lineage>
</organism>
<dbReference type="Pfam" id="PF12706">
    <property type="entry name" value="Lactamase_B_2"/>
    <property type="match status" value="1"/>
</dbReference>
<dbReference type="AlphaFoldDB" id="A0A927C2J6"/>
<dbReference type="PANTHER" id="PTHR47619:SF1">
    <property type="entry name" value="EXODEOXYRIBONUCLEASE WALJ"/>
    <property type="match status" value="1"/>
</dbReference>
<dbReference type="InterPro" id="IPR036866">
    <property type="entry name" value="RibonucZ/Hydroxyglut_hydro"/>
</dbReference>
<dbReference type="InterPro" id="IPR052533">
    <property type="entry name" value="WalJ/YycJ-like"/>
</dbReference>
<feature type="domain" description="Metallo-beta-lactamase" evidence="1">
    <location>
        <begin position="11"/>
        <end position="177"/>
    </location>
</feature>
<sequence length="252" mass="27824">MRFASLGSGSKGNATLLETDSSCLLIDCGFTIKETERRMARLGRSPSDLSAILVTHEHSDHIKGVLPLARKYKLPVYSSFGTAEYDGMRAQECWRGLVLDSVQQIAGIAVTPVVVPHDAREPCQFIFEHRQRRFGLLTDLGSITPHIRAHYGNCDALLLECNHDVPMLRVGPYPPSLKRRVGGDWGHLNNEQAASLLESCEVPRLQHVVMAHLSEQNNTAELARAAVAPRLECSEALLSADQESGFDWLEIA</sequence>
<evidence type="ECO:0000313" key="3">
    <source>
        <dbReference type="Proteomes" id="UP000610558"/>
    </source>
</evidence>
<dbReference type="InterPro" id="IPR001279">
    <property type="entry name" value="Metallo-B-lactamas"/>
</dbReference>
<dbReference type="RefSeq" id="WP_190763027.1">
    <property type="nucleotide sequence ID" value="NZ_JACXLD010000002.1"/>
</dbReference>
<dbReference type="Proteomes" id="UP000610558">
    <property type="component" value="Unassembled WGS sequence"/>
</dbReference>